<reference evidence="2" key="1">
    <citation type="journal article" date="2023" name="Mol. Phylogenet. Evol.">
        <title>Genome-scale phylogeny and comparative genomics of the fungal order Sordariales.</title>
        <authorList>
            <person name="Hensen N."/>
            <person name="Bonometti L."/>
            <person name="Westerberg I."/>
            <person name="Brannstrom I.O."/>
            <person name="Guillou S."/>
            <person name="Cros-Aarteil S."/>
            <person name="Calhoun S."/>
            <person name="Haridas S."/>
            <person name="Kuo A."/>
            <person name="Mondo S."/>
            <person name="Pangilinan J."/>
            <person name="Riley R."/>
            <person name="LaButti K."/>
            <person name="Andreopoulos B."/>
            <person name="Lipzen A."/>
            <person name="Chen C."/>
            <person name="Yan M."/>
            <person name="Daum C."/>
            <person name="Ng V."/>
            <person name="Clum A."/>
            <person name="Steindorff A."/>
            <person name="Ohm R.A."/>
            <person name="Martin F."/>
            <person name="Silar P."/>
            <person name="Natvig D.O."/>
            <person name="Lalanne C."/>
            <person name="Gautier V."/>
            <person name="Ament-Velasquez S.L."/>
            <person name="Kruys A."/>
            <person name="Hutchinson M.I."/>
            <person name="Powell A.J."/>
            <person name="Barry K."/>
            <person name="Miller A.N."/>
            <person name="Grigoriev I.V."/>
            <person name="Debuchy R."/>
            <person name="Gladieux P."/>
            <person name="Hiltunen Thoren M."/>
            <person name="Johannesson H."/>
        </authorList>
    </citation>
    <scope>NUCLEOTIDE SEQUENCE</scope>
    <source>
        <strain evidence="2">CBS 315.58</strain>
    </source>
</reference>
<name>A0AAN7B0E5_9PEZI</name>
<dbReference type="Proteomes" id="UP001303160">
    <property type="component" value="Unassembled WGS sequence"/>
</dbReference>
<keyword evidence="1" id="KW-0472">Membrane</keyword>
<organism evidence="2 3">
    <name type="scientific">Triangularia verruculosa</name>
    <dbReference type="NCBI Taxonomy" id="2587418"/>
    <lineage>
        <taxon>Eukaryota</taxon>
        <taxon>Fungi</taxon>
        <taxon>Dikarya</taxon>
        <taxon>Ascomycota</taxon>
        <taxon>Pezizomycotina</taxon>
        <taxon>Sordariomycetes</taxon>
        <taxon>Sordariomycetidae</taxon>
        <taxon>Sordariales</taxon>
        <taxon>Podosporaceae</taxon>
        <taxon>Triangularia</taxon>
    </lineage>
</organism>
<accession>A0AAN7B0E5</accession>
<proteinExistence type="predicted"/>
<protein>
    <submittedName>
        <fullName evidence="2">Uncharacterized protein</fullName>
    </submittedName>
</protein>
<comment type="caution">
    <text evidence="2">The sequence shown here is derived from an EMBL/GenBank/DDBJ whole genome shotgun (WGS) entry which is preliminary data.</text>
</comment>
<evidence type="ECO:0000313" key="3">
    <source>
        <dbReference type="Proteomes" id="UP001303160"/>
    </source>
</evidence>
<evidence type="ECO:0000256" key="1">
    <source>
        <dbReference type="SAM" id="Phobius"/>
    </source>
</evidence>
<evidence type="ECO:0000313" key="2">
    <source>
        <dbReference type="EMBL" id="KAK4205237.1"/>
    </source>
</evidence>
<feature type="transmembrane region" description="Helical" evidence="1">
    <location>
        <begin position="16"/>
        <end position="37"/>
    </location>
</feature>
<dbReference type="EMBL" id="MU863877">
    <property type="protein sequence ID" value="KAK4205237.1"/>
    <property type="molecule type" value="Genomic_DNA"/>
</dbReference>
<sequence length="111" mass="12598">MPVHRTCVYIPKLNTALTIISLPFMIVQAGIIIMGALSETKYMSKHRSLALRLSFAIPKSSYRIDELDQAVCLFIGHVNLVFSLWDALNSLREELVNNKFRHQLAHTTIDS</sequence>
<keyword evidence="3" id="KW-1185">Reference proteome</keyword>
<dbReference type="AlphaFoldDB" id="A0AAN7B0E5"/>
<reference evidence="2" key="2">
    <citation type="submission" date="2023-05" db="EMBL/GenBank/DDBJ databases">
        <authorList>
            <consortium name="Lawrence Berkeley National Laboratory"/>
            <person name="Steindorff A."/>
            <person name="Hensen N."/>
            <person name="Bonometti L."/>
            <person name="Westerberg I."/>
            <person name="Brannstrom I.O."/>
            <person name="Guillou S."/>
            <person name="Cros-Aarteil S."/>
            <person name="Calhoun S."/>
            <person name="Haridas S."/>
            <person name="Kuo A."/>
            <person name="Mondo S."/>
            <person name="Pangilinan J."/>
            <person name="Riley R."/>
            <person name="Labutti K."/>
            <person name="Andreopoulos B."/>
            <person name="Lipzen A."/>
            <person name="Chen C."/>
            <person name="Yanf M."/>
            <person name="Daum C."/>
            <person name="Ng V."/>
            <person name="Clum A."/>
            <person name="Ohm R."/>
            <person name="Martin F."/>
            <person name="Silar P."/>
            <person name="Natvig D."/>
            <person name="Lalanne C."/>
            <person name="Gautier V."/>
            <person name="Ament-Velasquez S.L."/>
            <person name="Kruys A."/>
            <person name="Hutchinson M.I."/>
            <person name="Powell A.J."/>
            <person name="Barry K."/>
            <person name="Miller A.N."/>
            <person name="Grigoriev I.V."/>
            <person name="Debuchy R."/>
            <person name="Gladieux P."/>
            <person name="Thoren M.H."/>
            <person name="Johannesson H."/>
        </authorList>
    </citation>
    <scope>NUCLEOTIDE SEQUENCE</scope>
    <source>
        <strain evidence="2">CBS 315.58</strain>
    </source>
</reference>
<keyword evidence="1" id="KW-1133">Transmembrane helix</keyword>
<gene>
    <name evidence="2" type="ORF">QBC40DRAFT_271322</name>
</gene>
<keyword evidence="1" id="KW-0812">Transmembrane</keyword>